<feature type="chain" id="PRO_5020970102" evidence="1">
    <location>
        <begin position="20"/>
        <end position="118"/>
    </location>
</feature>
<name>A0A4P8EFN8_9RHOB</name>
<dbReference type="InterPro" id="IPR023614">
    <property type="entry name" value="Porin_dom_sf"/>
</dbReference>
<proteinExistence type="predicted"/>
<dbReference type="GO" id="GO:0016020">
    <property type="term" value="C:membrane"/>
    <property type="evidence" value="ECO:0007669"/>
    <property type="project" value="InterPro"/>
</dbReference>
<dbReference type="EMBL" id="CP039964">
    <property type="protein sequence ID" value="QCO55686.1"/>
    <property type="molecule type" value="Genomic_DNA"/>
</dbReference>
<reference evidence="3 4" key="1">
    <citation type="submission" date="2019-05" db="EMBL/GenBank/DDBJ databases">
        <title>Pseudorhodobacter turbinis sp. nov., isolated from the gut of the Korean turban shell.</title>
        <authorList>
            <person name="Jeong Y.-S."/>
            <person name="Kang W.-R."/>
            <person name="Bae J.-W."/>
        </authorList>
    </citation>
    <scope>NUCLEOTIDE SEQUENCE [LARGE SCALE GENOMIC DNA]</scope>
    <source>
        <strain evidence="3 4">S12M18</strain>
    </source>
</reference>
<dbReference type="Gene3D" id="2.40.160.10">
    <property type="entry name" value="Porin"/>
    <property type="match status" value="1"/>
</dbReference>
<dbReference type="Pfam" id="PF13609">
    <property type="entry name" value="Porin_4"/>
    <property type="match status" value="1"/>
</dbReference>
<dbReference type="Proteomes" id="UP000298631">
    <property type="component" value="Chromosome"/>
</dbReference>
<evidence type="ECO:0000313" key="4">
    <source>
        <dbReference type="Proteomes" id="UP000298631"/>
    </source>
</evidence>
<dbReference type="OrthoDB" id="7644672at2"/>
<accession>A0A4P8EFN8</accession>
<dbReference type="GO" id="GO:0015288">
    <property type="term" value="F:porin activity"/>
    <property type="evidence" value="ECO:0007669"/>
    <property type="project" value="InterPro"/>
</dbReference>
<gene>
    <name evidence="3" type="ORF">EOK75_07995</name>
</gene>
<keyword evidence="4" id="KW-1185">Reference proteome</keyword>
<organism evidence="3 4">
    <name type="scientific">Pseudorhodobacter turbinis</name>
    <dbReference type="NCBI Taxonomy" id="2500533"/>
    <lineage>
        <taxon>Bacteria</taxon>
        <taxon>Pseudomonadati</taxon>
        <taxon>Pseudomonadota</taxon>
        <taxon>Alphaproteobacteria</taxon>
        <taxon>Rhodobacterales</taxon>
        <taxon>Paracoccaceae</taxon>
        <taxon>Pseudorhodobacter</taxon>
    </lineage>
</organism>
<evidence type="ECO:0000259" key="2">
    <source>
        <dbReference type="Pfam" id="PF13609"/>
    </source>
</evidence>
<evidence type="ECO:0000256" key="1">
    <source>
        <dbReference type="SAM" id="SignalP"/>
    </source>
</evidence>
<dbReference type="RefSeq" id="WP_137193446.1">
    <property type="nucleotide sequence ID" value="NZ_CP039964.1"/>
</dbReference>
<dbReference type="InterPro" id="IPR033900">
    <property type="entry name" value="Gram_neg_porin_domain"/>
</dbReference>
<feature type="domain" description="Porin" evidence="2">
    <location>
        <begin position="7"/>
        <end position="94"/>
    </location>
</feature>
<evidence type="ECO:0000313" key="3">
    <source>
        <dbReference type="EMBL" id="QCO55686.1"/>
    </source>
</evidence>
<dbReference type="AlphaFoldDB" id="A0A4P8EFN8"/>
<feature type="signal peptide" evidence="1">
    <location>
        <begin position="1"/>
        <end position="19"/>
    </location>
</feature>
<sequence length="118" mass="12159">MSFNTLATALVLLASPAMAELKLSGEAKMGLVFDGQDLAALSGAQVTAHAYGTTDGGLEYGIIMDMDVSNFNRDDDPRAQVYISSGGHNLRAGTGVKSAVTSLQGPSISDAPCCKLGY</sequence>
<protein>
    <submittedName>
        <fullName evidence="3">Porin</fullName>
    </submittedName>
</protein>
<dbReference type="KEGG" id="pseb:EOK75_07995"/>
<keyword evidence="1" id="KW-0732">Signal</keyword>